<evidence type="ECO:0000259" key="3">
    <source>
        <dbReference type="PROSITE" id="PS51720"/>
    </source>
</evidence>
<evidence type="ECO:0000256" key="1">
    <source>
        <dbReference type="ARBA" id="ARBA00022741"/>
    </source>
</evidence>
<gene>
    <name evidence="4" type="primary">GIMAP4</name>
    <name evidence="4" type="ORF">MHBO_003835</name>
</gene>
<protein>
    <submittedName>
        <fullName evidence="4">GTPase IMAP member 4</fullName>
    </submittedName>
</protein>
<dbReference type="Gene3D" id="3.40.50.300">
    <property type="entry name" value="P-loop containing nucleotide triphosphate hydrolases"/>
    <property type="match status" value="1"/>
</dbReference>
<name>A0ABV2ASH5_9EUKA</name>
<evidence type="ECO:0000313" key="4">
    <source>
        <dbReference type="EMBL" id="MES1922327.1"/>
    </source>
</evidence>
<comment type="caution">
    <text evidence="4">The sequence shown here is derived from an EMBL/GenBank/DDBJ whole genome shotgun (WGS) entry which is preliminary data.</text>
</comment>
<dbReference type="Pfam" id="PF04548">
    <property type="entry name" value="AIG1"/>
    <property type="match status" value="1"/>
</dbReference>
<dbReference type="PANTHER" id="PTHR10903:SF184">
    <property type="entry name" value="GTP-BINDING PROTEIN A"/>
    <property type="match status" value="1"/>
</dbReference>
<feature type="domain" description="AIG1-type G" evidence="3">
    <location>
        <begin position="3"/>
        <end position="210"/>
    </location>
</feature>
<evidence type="ECO:0000256" key="2">
    <source>
        <dbReference type="ARBA" id="ARBA00023134"/>
    </source>
</evidence>
<proteinExistence type="predicted"/>
<dbReference type="EMBL" id="JBDODL010002593">
    <property type="protein sequence ID" value="MES1922327.1"/>
    <property type="molecule type" value="Genomic_DNA"/>
</dbReference>
<keyword evidence="5" id="KW-1185">Reference proteome</keyword>
<sequence>SCRRRETHNSNWENRRWKKCNWEYYFGGKGFESKSGEEAVTKKASFLTAERFIHKIVIVDTPGLADTNLTDNEVKAEVLKSFIITSPGPHAILLLVRPSRLSHDEVEILSKYQKFFGENFKKHLIIVFTDKDRLEKDGTTIEEYIGTLKHGSILKTLLNEVDNRYINIGYSQNFNDPDRLSEVKELISLILELKRRCGSLNTELTGKAEEIYDRIVELKIKKQQQKMSETTYTKYKIEEWRDYARGEFLEYFLGVSVDAFVRTFQGNYTEFTYGLLNTIYLCVG</sequence>
<dbReference type="PANTHER" id="PTHR10903">
    <property type="entry name" value="GTPASE, IMAP FAMILY MEMBER-RELATED"/>
    <property type="match status" value="1"/>
</dbReference>
<dbReference type="InterPro" id="IPR045058">
    <property type="entry name" value="GIMA/IAN/Toc"/>
</dbReference>
<keyword evidence="2" id="KW-0342">GTP-binding</keyword>
<accession>A0ABV2ASH5</accession>
<keyword evidence="1" id="KW-0547">Nucleotide-binding</keyword>
<dbReference type="PROSITE" id="PS51720">
    <property type="entry name" value="G_AIG1"/>
    <property type="match status" value="1"/>
</dbReference>
<evidence type="ECO:0000313" key="5">
    <source>
        <dbReference type="Proteomes" id="UP001439008"/>
    </source>
</evidence>
<reference evidence="4 5" key="1">
    <citation type="journal article" date="2024" name="BMC Biol.">
        <title>Comparative genomics of Ascetosporea gives new insight into the evolutionary basis for animal parasitism in Rhizaria.</title>
        <authorList>
            <person name="Hiltunen Thoren M."/>
            <person name="Onut-Brannstrom I."/>
            <person name="Alfjorden A."/>
            <person name="Peckova H."/>
            <person name="Swords F."/>
            <person name="Hooper C."/>
            <person name="Holzer A.S."/>
            <person name="Bass D."/>
            <person name="Burki F."/>
        </authorList>
    </citation>
    <scope>NUCLEOTIDE SEQUENCE [LARGE SCALE GENOMIC DNA]</scope>
    <source>
        <strain evidence="4">20-A016</strain>
    </source>
</reference>
<organism evidence="4 5">
    <name type="scientific">Bonamia ostreae</name>
    <dbReference type="NCBI Taxonomy" id="126728"/>
    <lineage>
        <taxon>Eukaryota</taxon>
        <taxon>Sar</taxon>
        <taxon>Rhizaria</taxon>
        <taxon>Endomyxa</taxon>
        <taxon>Ascetosporea</taxon>
        <taxon>Haplosporida</taxon>
        <taxon>Bonamia</taxon>
    </lineage>
</organism>
<feature type="non-terminal residue" evidence="4">
    <location>
        <position position="1"/>
    </location>
</feature>
<dbReference type="Proteomes" id="UP001439008">
    <property type="component" value="Unassembled WGS sequence"/>
</dbReference>
<dbReference type="SUPFAM" id="SSF52540">
    <property type="entry name" value="P-loop containing nucleoside triphosphate hydrolases"/>
    <property type="match status" value="1"/>
</dbReference>
<dbReference type="InterPro" id="IPR006703">
    <property type="entry name" value="G_AIG1"/>
</dbReference>
<dbReference type="InterPro" id="IPR027417">
    <property type="entry name" value="P-loop_NTPase"/>
</dbReference>